<feature type="region of interest" description="Disordered" evidence="2">
    <location>
        <begin position="666"/>
        <end position="691"/>
    </location>
</feature>
<feature type="compositionally biased region" description="Basic and acidic residues" evidence="2">
    <location>
        <begin position="80"/>
        <end position="93"/>
    </location>
</feature>
<feature type="compositionally biased region" description="Acidic residues" evidence="2">
    <location>
        <begin position="939"/>
        <end position="953"/>
    </location>
</feature>
<organism evidence="3 4">
    <name type="scientific">Letharia columbiana</name>
    <dbReference type="NCBI Taxonomy" id="112416"/>
    <lineage>
        <taxon>Eukaryota</taxon>
        <taxon>Fungi</taxon>
        <taxon>Dikarya</taxon>
        <taxon>Ascomycota</taxon>
        <taxon>Pezizomycotina</taxon>
        <taxon>Lecanoromycetes</taxon>
        <taxon>OSLEUM clade</taxon>
        <taxon>Lecanoromycetidae</taxon>
        <taxon>Lecanorales</taxon>
        <taxon>Lecanorineae</taxon>
        <taxon>Parmeliaceae</taxon>
        <taxon>Letharia</taxon>
    </lineage>
</organism>
<feature type="coiled-coil region" evidence="1">
    <location>
        <begin position="115"/>
        <end position="170"/>
    </location>
</feature>
<feature type="compositionally biased region" description="Polar residues" evidence="2">
    <location>
        <begin position="1368"/>
        <end position="1378"/>
    </location>
</feature>
<evidence type="ECO:0000256" key="2">
    <source>
        <dbReference type="SAM" id="MobiDB-lite"/>
    </source>
</evidence>
<keyword evidence="1" id="KW-0175">Coiled coil</keyword>
<protein>
    <submittedName>
        <fullName evidence="3">Uncharacterized protein</fullName>
    </submittedName>
</protein>
<dbReference type="PANTHER" id="PTHR35711:SF1">
    <property type="entry name" value="ECTODERMAL, ISOFORM F"/>
    <property type="match status" value="1"/>
</dbReference>
<feature type="compositionally biased region" description="Acidic residues" evidence="2">
    <location>
        <begin position="832"/>
        <end position="858"/>
    </location>
</feature>
<feature type="compositionally biased region" description="Low complexity" evidence="2">
    <location>
        <begin position="1002"/>
        <end position="1014"/>
    </location>
</feature>
<dbReference type="Proteomes" id="UP000578531">
    <property type="component" value="Unassembled WGS sequence"/>
</dbReference>
<feature type="compositionally biased region" description="Basic and acidic residues" evidence="2">
    <location>
        <begin position="349"/>
        <end position="367"/>
    </location>
</feature>
<comment type="caution">
    <text evidence="3">The sequence shown here is derived from an EMBL/GenBank/DDBJ whole genome shotgun (WGS) entry which is preliminary data.</text>
</comment>
<feature type="compositionally biased region" description="Basic and acidic residues" evidence="2">
    <location>
        <begin position="1017"/>
        <end position="1032"/>
    </location>
</feature>
<reference evidence="3 4" key="1">
    <citation type="journal article" date="2020" name="Genomics">
        <title>Complete, high-quality genomes from long-read metagenomic sequencing of two wolf lichen thalli reveals enigmatic genome architecture.</title>
        <authorList>
            <person name="McKenzie S.K."/>
            <person name="Walston R.F."/>
            <person name="Allen J.L."/>
        </authorList>
    </citation>
    <scope>NUCLEOTIDE SEQUENCE [LARGE SCALE GENOMIC DNA]</scope>
    <source>
        <strain evidence="3">WasteWater2</strain>
    </source>
</reference>
<feature type="region of interest" description="Disordered" evidence="2">
    <location>
        <begin position="706"/>
        <end position="1052"/>
    </location>
</feature>
<proteinExistence type="predicted"/>
<dbReference type="RefSeq" id="XP_037169052.1">
    <property type="nucleotide sequence ID" value="XM_037304257.1"/>
</dbReference>
<dbReference type="EMBL" id="JACCJC010000005">
    <property type="protein sequence ID" value="KAF6239777.1"/>
    <property type="molecule type" value="Genomic_DNA"/>
</dbReference>
<feature type="compositionally biased region" description="Polar residues" evidence="2">
    <location>
        <begin position="784"/>
        <end position="794"/>
    </location>
</feature>
<feature type="compositionally biased region" description="Acidic residues" evidence="2">
    <location>
        <begin position="385"/>
        <end position="397"/>
    </location>
</feature>
<feature type="compositionally biased region" description="Basic and acidic residues" evidence="2">
    <location>
        <begin position="1070"/>
        <end position="1085"/>
    </location>
</feature>
<feature type="compositionally biased region" description="Polar residues" evidence="2">
    <location>
        <begin position="481"/>
        <end position="498"/>
    </location>
</feature>
<evidence type="ECO:0000313" key="4">
    <source>
        <dbReference type="Proteomes" id="UP000578531"/>
    </source>
</evidence>
<feature type="region of interest" description="Disordered" evidence="2">
    <location>
        <begin position="80"/>
        <end position="105"/>
    </location>
</feature>
<feature type="compositionally biased region" description="Low complexity" evidence="2">
    <location>
        <begin position="564"/>
        <end position="574"/>
    </location>
</feature>
<sequence length="1396" mass="149374">MLRLPQIPDKTVVKAFLLHQAGNLLSLRLVVMACGLIYLSRPIIGPVLSSVWDELGHDRHELLNGDPLPNNETMTKAKLELEPKSATKDEPKPNPDLNTYPEPESRTVSITIAELKELNDLADATQARLDAAQRLQEDMLTANCDLNDDVERLEDEVERVKKQAQDDAAHSDARIRALSDQIDIEKDARDTVWKERENFRLGGKELKKRLEDLQAEFNILEDDRDECQDEREKLAAEIAKALSDAAATGQAQDKRIEDLESQKDKEVADATTALTALKTQMEDLKKAYEILSIDSQAQKSAAVDDEEAMKDYQDICEDLEQEVTQQKKDLQVAEDEKASLRAEIAALKERLEAQDKEKSGAKDGGRQDEDEDDASNDDGGKDQGRDDDDDAADDDADDGRNGGGEKVADGVDGNGAQGNDGATDTPPSSEGPSTAQSLGSQSGPPKPHTARSLTSSCAPPAMEPSPSTASSPPAESTPLAKSSSPPKDSSTRTITTVLNAVAPEFKPSTGPKSAVPRMLPTHQAYFASLVGIVPPTPGSSAAVLADSPIESAQEPGEPGPTYSPAPKAAGPGEAKNAHIRKLNEDVMKKAWRRQSGMPDTDEEIILAPEDEREIEGMFQRQIIQAYTQIVALPAFPPSYSDIVNAPEMTSVHRTTSAPAARILAQERDQKEDEEAHASGEEQREEHLRNSDMRRQLMALVVADTYPENCPDNANADSEHEETHSSSSGSASELHRRRATTSRYPAEEKPTGTRSGSAPASRFSGQNTASSEVADEKDAEPSRSIGEQQANSAGGSATAPDVASEEDVPQSETPRGRAAAREPSGPGSSKESEAEEDDENDGDWSDVEDDDHREEEEKDDGAPMLGNYKVTRGHTNEQEDDGMPMLGRYKVTRGPKPTEDNSKKPMLGSYNGTRGEGPTSSESGMPKAVEESVANGGWTDVEEEEESEEDEEDGEGQKEDQNEGEENEKDGKEEEDEKDDQEGVNAPLPVPQSQPPTRELPLSAAGAIDASSPAARGHRSDRPNPEATRDEQPANRPPSSIFPGIENATKTHDEAVGDAFADYFREHGTKKLEDSMWADKKPDAKAKAIPQRASLTPAEGVASPRTPIGLGNGGMTRAPPRGPPNFSHLPKPQPPPGAPTGPRGHASRHHGPERSDSGIQTSVGLDDPDTTPRVRLPVSPSCGSDNLPPRPMASQAQSSPVNAATRTCTQGELDDGTQDARAFSPPSKPIYRGSPLRNVIGAAPSEKNNGGMQPATVASPAGTPARSDSWSPRGHGRGGRGGLGARGAHTPQKRNPTHGPTADTSKATPTDPDAQDDFKILAASRRGGQDGRGAAGNGNRSSSGFGVRGRGAGQATPTPQPGPARGSRSAYTASSSFQRWQDRMAEAAGAEAETKQR</sequence>
<name>A0A8H6G3B6_9LECA</name>
<gene>
    <name evidence="3" type="ORF">HO173_002323</name>
</gene>
<dbReference type="GeneID" id="59283997"/>
<feature type="compositionally biased region" description="Polar residues" evidence="2">
    <location>
        <begin position="1193"/>
        <end position="1209"/>
    </location>
</feature>
<feature type="compositionally biased region" description="Polar residues" evidence="2">
    <location>
        <begin position="751"/>
        <end position="770"/>
    </location>
</feature>
<dbReference type="OrthoDB" id="2441647at2759"/>
<feature type="region of interest" description="Disordered" evidence="2">
    <location>
        <begin position="1070"/>
        <end position="1396"/>
    </location>
</feature>
<feature type="compositionally biased region" description="Polar residues" evidence="2">
    <location>
        <begin position="420"/>
        <end position="443"/>
    </location>
</feature>
<evidence type="ECO:0000313" key="3">
    <source>
        <dbReference type="EMBL" id="KAF6239777.1"/>
    </source>
</evidence>
<feature type="region of interest" description="Disordered" evidence="2">
    <location>
        <begin position="349"/>
        <end position="516"/>
    </location>
</feature>
<feature type="region of interest" description="Disordered" evidence="2">
    <location>
        <begin position="550"/>
        <end position="575"/>
    </location>
</feature>
<accession>A0A8H6G3B6</accession>
<feature type="compositionally biased region" description="Acidic residues" evidence="2">
    <location>
        <begin position="961"/>
        <end position="981"/>
    </location>
</feature>
<evidence type="ECO:0000256" key="1">
    <source>
        <dbReference type="SAM" id="Coils"/>
    </source>
</evidence>
<feature type="compositionally biased region" description="Low complexity" evidence="2">
    <location>
        <begin position="458"/>
        <end position="480"/>
    </location>
</feature>
<dbReference type="PANTHER" id="PTHR35711">
    <property type="entry name" value="EXPRESSED PROTEIN"/>
    <property type="match status" value="1"/>
</dbReference>
<keyword evidence="4" id="KW-1185">Reference proteome</keyword>